<protein>
    <recommendedName>
        <fullName evidence="4">Ribosomal RNA methyltransferase FtsJ domain-containing protein</fullName>
    </recommendedName>
</protein>
<dbReference type="GO" id="GO:0016435">
    <property type="term" value="F:rRNA (guanine) methyltransferase activity"/>
    <property type="evidence" value="ECO:0007669"/>
    <property type="project" value="TreeGrafter"/>
</dbReference>
<keyword evidence="1" id="KW-0489">Methyltransferase</keyword>
<evidence type="ECO:0000259" key="4">
    <source>
        <dbReference type="Pfam" id="PF01728"/>
    </source>
</evidence>
<dbReference type="VEuPathDB" id="TriTrypDB:Lsey_0007_0090"/>
<evidence type="ECO:0000256" key="2">
    <source>
        <dbReference type="ARBA" id="ARBA00022679"/>
    </source>
</evidence>
<dbReference type="InterPro" id="IPR002877">
    <property type="entry name" value="RNA_MeTrfase_FtsJ_dom"/>
</dbReference>
<accession>A0A0N0P8S5</accession>
<dbReference type="PANTHER" id="PTHR10920">
    <property type="entry name" value="RIBOSOMAL RNA METHYLTRANSFERASE"/>
    <property type="match status" value="1"/>
</dbReference>
<keyword evidence="3" id="KW-0949">S-adenosyl-L-methionine</keyword>
<proteinExistence type="predicted"/>
<dbReference type="GO" id="GO:0000463">
    <property type="term" value="P:maturation of LSU-rRNA from tricistronic rRNA transcript (SSU-rRNA, 5.8S rRNA, LSU-rRNA)"/>
    <property type="evidence" value="ECO:0007669"/>
    <property type="project" value="TreeGrafter"/>
</dbReference>
<dbReference type="GO" id="GO:0005730">
    <property type="term" value="C:nucleolus"/>
    <property type="evidence" value="ECO:0007669"/>
    <property type="project" value="TreeGrafter"/>
</dbReference>
<comment type="caution">
    <text evidence="5">The sequence shown here is derived from an EMBL/GenBank/DDBJ whole genome shotgun (WGS) entry which is preliminary data.</text>
</comment>
<dbReference type="GO" id="GO:0030687">
    <property type="term" value="C:preribosome, large subunit precursor"/>
    <property type="evidence" value="ECO:0007669"/>
    <property type="project" value="TreeGrafter"/>
</dbReference>
<dbReference type="OMA" id="WNCLGCG"/>
<evidence type="ECO:0000256" key="1">
    <source>
        <dbReference type="ARBA" id="ARBA00022603"/>
    </source>
</evidence>
<dbReference type="AlphaFoldDB" id="A0A0N0P8S5"/>
<evidence type="ECO:0000256" key="3">
    <source>
        <dbReference type="ARBA" id="ARBA00022691"/>
    </source>
</evidence>
<dbReference type="OrthoDB" id="20105at2759"/>
<dbReference type="EMBL" id="LJSK01000007">
    <property type="protein sequence ID" value="KPI90296.1"/>
    <property type="molecule type" value="Genomic_DNA"/>
</dbReference>
<dbReference type="Gene3D" id="3.40.50.150">
    <property type="entry name" value="Vaccinia Virus protein VP39"/>
    <property type="match status" value="1"/>
</dbReference>
<dbReference type="GO" id="GO:0000466">
    <property type="term" value="P:maturation of 5.8S rRNA from tricistronic rRNA transcript (SSU-rRNA, 5.8S rRNA, LSU-rRNA)"/>
    <property type="evidence" value="ECO:0007669"/>
    <property type="project" value="TreeGrafter"/>
</dbReference>
<feature type="domain" description="Ribosomal RNA methyltransferase FtsJ" evidence="4">
    <location>
        <begin position="5"/>
        <end position="262"/>
    </location>
</feature>
<reference evidence="5 6" key="1">
    <citation type="journal article" date="2015" name="PLoS Pathog.">
        <title>Leptomonas seymouri: Adaptations to the Dixenous Life Cycle Analyzed by Genome Sequencing, Transcriptome Profiling and Co-infection with Leishmania donovani.</title>
        <authorList>
            <person name="Kraeva N."/>
            <person name="Butenko A."/>
            <person name="Hlavacova J."/>
            <person name="Kostygov A."/>
            <person name="Myskova J."/>
            <person name="Grybchuk D."/>
            <person name="Lestinova T."/>
            <person name="Votypka J."/>
            <person name="Volf P."/>
            <person name="Opperdoes F."/>
            <person name="Flegontov P."/>
            <person name="Lukes J."/>
            <person name="Yurchenko V."/>
        </authorList>
    </citation>
    <scope>NUCLEOTIDE SEQUENCE [LARGE SCALE GENOMIC DNA]</scope>
    <source>
        <strain evidence="5 6">ATCC 30220</strain>
    </source>
</reference>
<gene>
    <name evidence="5" type="ORF">ABL78_0522</name>
</gene>
<organism evidence="5 6">
    <name type="scientific">Leptomonas seymouri</name>
    <dbReference type="NCBI Taxonomy" id="5684"/>
    <lineage>
        <taxon>Eukaryota</taxon>
        <taxon>Discoba</taxon>
        <taxon>Euglenozoa</taxon>
        <taxon>Kinetoplastea</taxon>
        <taxon>Metakinetoplastina</taxon>
        <taxon>Trypanosomatida</taxon>
        <taxon>Trypanosomatidae</taxon>
        <taxon>Leishmaniinae</taxon>
        <taxon>Leptomonas</taxon>
    </lineage>
</organism>
<keyword evidence="2" id="KW-0808">Transferase</keyword>
<dbReference type="PANTHER" id="PTHR10920:SF19">
    <property type="entry name" value="METHYLTRANSFERASE, PUTATIVE-RELATED"/>
    <property type="match status" value="1"/>
</dbReference>
<sequence length="357" mass="39525">MKAIYRCQSAYKLVELDARFHLFSRFRPHIVVDLAAAPGGFAQVALELMQKAGHQVPPPSLRRYSPMVIAVDQRPIEPLPGLVTVRGNILQHQSVLQAVQRTLHQEQSTRTASTELEPLRTVDMVLHDGVSVVKGQHAFSVTYAQNQMALSALLLASKLFHQPYAPHRNSGLRNGKRSEEWVKPHAHRHPSSCARTAGGSSSASALQTPSTLPVCFVSKVLRSPHFAQVVTATRALFHHVAVFKPQASRAESQETYVVATHFQPHHWQQLVDFNRHQRHRDPGARERLRATKSKYSPLEISPALFCMPPAVEDCGGARHIVWNCLGCGQTCMGPQPCVQCGVFAAARRAGFHRGITP</sequence>
<dbReference type="Proteomes" id="UP000038009">
    <property type="component" value="Unassembled WGS sequence"/>
</dbReference>
<dbReference type="SUPFAM" id="SSF53335">
    <property type="entry name" value="S-adenosyl-L-methionine-dependent methyltransferases"/>
    <property type="match status" value="1"/>
</dbReference>
<dbReference type="GO" id="GO:0008650">
    <property type="term" value="F:rRNA (uridine-2'-O-)-methyltransferase activity"/>
    <property type="evidence" value="ECO:0007669"/>
    <property type="project" value="TreeGrafter"/>
</dbReference>
<keyword evidence="6" id="KW-1185">Reference proteome</keyword>
<dbReference type="InterPro" id="IPR029063">
    <property type="entry name" value="SAM-dependent_MTases_sf"/>
</dbReference>
<evidence type="ECO:0000313" key="6">
    <source>
        <dbReference type="Proteomes" id="UP000038009"/>
    </source>
</evidence>
<evidence type="ECO:0000313" key="5">
    <source>
        <dbReference type="EMBL" id="KPI90296.1"/>
    </source>
</evidence>
<name>A0A0N0P8S5_LEPSE</name>
<dbReference type="InterPro" id="IPR050082">
    <property type="entry name" value="RNA_methyltr_RlmE"/>
</dbReference>
<dbReference type="Pfam" id="PF01728">
    <property type="entry name" value="FtsJ"/>
    <property type="match status" value="1"/>
</dbReference>